<protein>
    <recommendedName>
        <fullName evidence="5">Porin</fullName>
    </recommendedName>
</protein>
<dbReference type="Gene3D" id="2.40.160.10">
    <property type="entry name" value="Porin"/>
    <property type="match status" value="1"/>
</dbReference>
<feature type="chain" id="PRO_5032758433" description="Porin" evidence="2">
    <location>
        <begin position="25"/>
        <end position="451"/>
    </location>
</feature>
<gene>
    <name evidence="3" type="ORF">HYS17_11805</name>
</gene>
<dbReference type="Proteomes" id="UP000595362">
    <property type="component" value="Chromosome"/>
</dbReference>
<dbReference type="EMBL" id="CP066681">
    <property type="protein sequence ID" value="QQG36155.1"/>
    <property type="molecule type" value="Genomic_DNA"/>
</dbReference>
<feature type="region of interest" description="Disordered" evidence="1">
    <location>
        <begin position="59"/>
        <end position="82"/>
    </location>
</feature>
<feature type="compositionally biased region" description="Low complexity" evidence="1">
    <location>
        <begin position="72"/>
        <end position="82"/>
    </location>
</feature>
<evidence type="ECO:0000313" key="3">
    <source>
        <dbReference type="EMBL" id="QQG36155.1"/>
    </source>
</evidence>
<evidence type="ECO:0008006" key="5">
    <source>
        <dbReference type="Google" id="ProtNLM"/>
    </source>
</evidence>
<dbReference type="AlphaFoldDB" id="A0A7T5R236"/>
<dbReference type="InterPro" id="IPR023614">
    <property type="entry name" value="Porin_dom_sf"/>
</dbReference>
<evidence type="ECO:0000256" key="2">
    <source>
        <dbReference type="SAM" id="SignalP"/>
    </source>
</evidence>
<sequence length="451" mass="48693">MSRPMLLAAALAGAVTMTSPFAYAASDADIQALRAELQAMKQAYEDKIDRLESRIADMEESKAGQSAMGNQSAAPSGPAAAVPSVGDNSMNPSLGVIFNGRYGNYTESESEIAGFAIGHEGERPDEGLRIDETEMNFKASVDDKFLGSATIAFAEHEGETEVEVEEAYVQTTSLPGGVVARAGRFFVPLGYLNELHAHADDFADRPLPNRVFLDRSYGDDGVGISWVLPTDFYSEIGAGGFRGRGFPAEGGDGGDIGAWNAYARTGGDIGDEISWRLGISTLQTRGIDRAGNEDSVLFEGDSDLYALDGRWVWAPGGNNREREVILQGEYFLRDEDGAYEDVDAGTGFVAYDETQSGWYVQGVYKFDPQWRVGARYSALSSADAPAGLAGSALDDDGHNPWTASGMVDWSNSEFSRLRVQYNREELAGEQEDNQLLIQYIMSIGAHGAHPF</sequence>
<evidence type="ECO:0000313" key="4">
    <source>
        <dbReference type="Proteomes" id="UP000595362"/>
    </source>
</evidence>
<feature type="signal peptide" evidence="2">
    <location>
        <begin position="1"/>
        <end position="24"/>
    </location>
</feature>
<name>A0A7T5R236_9BACT</name>
<keyword evidence="2" id="KW-0732">Signal</keyword>
<reference evidence="3 4" key="1">
    <citation type="submission" date="2020-07" db="EMBL/GenBank/DDBJ databases">
        <title>Huge and variable diversity of episymbiotic CPR bacteria and DPANN archaea in groundwater ecosystems.</title>
        <authorList>
            <person name="He C.Y."/>
            <person name="Keren R."/>
            <person name="Whittaker M."/>
            <person name="Farag I.F."/>
            <person name="Doudna J."/>
            <person name="Cate J.H.D."/>
            <person name="Banfield J.F."/>
        </authorList>
    </citation>
    <scope>NUCLEOTIDE SEQUENCE [LARGE SCALE GENOMIC DNA]</scope>
    <source>
        <strain evidence="3">NC_groundwater_70_Ag_B-0.1um_54_66</strain>
    </source>
</reference>
<evidence type="ECO:0000256" key="1">
    <source>
        <dbReference type="SAM" id="MobiDB-lite"/>
    </source>
</evidence>
<organism evidence="3 4">
    <name type="scientific">Micavibrio aeruginosavorus</name>
    <dbReference type="NCBI Taxonomy" id="349221"/>
    <lineage>
        <taxon>Bacteria</taxon>
        <taxon>Pseudomonadati</taxon>
        <taxon>Bdellovibrionota</taxon>
        <taxon>Bdellovibrionia</taxon>
        <taxon>Bdellovibrionales</taxon>
        <taxon>Pseudobdellovibrionaceae</taxon>
        <taxon>Micavibrio</taxon>
    </lineage>
</organism>
<accession>A0A7T5R236</accession>
<dbReference type="SUPFAM" id="SSF56935">
    <property type="entry name" value="Porins"/>
    <property type="match status" value="1"/>
</dbReference>
<proteinExistence type="predicted"/>